<keyword evidence="4 11" id="KW-0138">CF(0)</keyword>
<evidence type="ECO:0000256" key="4">
    <source>
        <dbReference type="ARBA" id="ARBA00022547"/>
    </source>
</evidence>
<keyword evidence="11" id="KW-1003">Cell membrane</keyword>
<dbReference type="InterPro" id="IPR035908">
    <property type="entry name" value="F0_ATP_A_sf"/>
</dbReference>
<feature type="region of interest" description="Disordered" evidence="13">
    <location>
        <begin position="173"/>
        <end position="200"/>
    </location>
</feature>
<keyword evidence="5 11" id="KW-0812">Transmembrane</keyword>
<comment type="subcellular location">
    <subcellularLocation>
        <location evidence="11 12">Cell membrane</location>
        <topology evidence="11 12">Multi-pass membrane protein</topology>
    </subcellularLocation>
    <subcellularLocation>
        <location evidence="1">Membrane</location>
        <topology evidence="1">Multi-pass membrane protein</topology>
    </subcellularLocation>
</comment>
<dbReference type="EMBL" id="VBOS01000181">
    <property type="protein sequence ID" value="TMQ56280.1"/>
    <property type="molecule type" value="Genomic_DNA"/>
</dbReference>
<evidence type="ECO:0000256" key="5">
    <source>
        <dbReference type="ARBA" id="ARBA00022692"/>
    </source>
</evidence>
<evidence type="ECO:0000256" key="2">
    <source>
        <dbReference type="ARBA" id="ARBA00006810"/>
    </source>
</evidence>
<comment type="caution">
    <text evidence="11">Lacks conserved residue(s) required for the propagation of feature annotation.</text>
</comment>
<evidence type="ECO:0000256" key="3">
    <source>
        <dbReference type="ARBA" id="ARBA00022448"/>
    </source>
</evidence>
<dbReference type="GO" id="GO:0042777">
    <property type="term" value="P:proton motive force-driven plasma membrane ATP synthesis"/>
    <property type="evidence" value="ECO:0007669"/>
    <property type="project" value="TreeGrafter"/>
</dbReference>
<dbReference type="GO" id="GO:0045259">
    <property type="term" value="C:proton-transporting ATP synthase complex"/>
    <property type="evidence" value="ECO:0007669"/>
    <property type="project" value="UniProtKB-KW"/>
</dbReference>
<evidence type="ECO:0000256" key="7">
    <source>
        <dbReference type="ARBA" id="ARBA00022989"/>
    </source>
</evidence>
<dbReference type="Pfam" id="PF00119">
    <property type="entry name" value="ATP-synt_A"/>
    <property type="match status" value="1"/>
</dbReference>
<feature type="transmembrane region" description="Helical" evidence="11">
    <location>
        <begin position="38"/>
        <end position="59"/>
    </location>
</feature>
<dbReference type="InterPro" id="IPR000568">
    <property type="entry name" value="ATP_synth_F0_asu"/>
</dbReference>
<dbReference type="GO" id="GO:0005886">
    <property type="term" value="C:plasma membrane"/>
    <property type="evidence" value="ECO:0007669"/>
    <property type="project" value="UniProtKB-SubCell"/>
</dbReference>
<keyword evidence="9 11" id="KW-0472">Membrane</keyword>
<protein>
    <recommendedName>
        <fullName evidence="11 12">ATP synthase subunit a</fullName>
    </recommendedName>
    <alternativeName>
        <fullName evidence="11">ATP synthase F0 sector subunit a</fullName>
    </alternativeName>
    <alternativeName>
        <fullName evidence="11">F-ATPase subunit 6</fullName>
    </alternativeName>
</protein>
<reference evidence="14 15" key="1">
    <citation type="journal article" date="2019" name="Nat. Microbiol.">
        <title>Mediterranean grassland soil C-N compound turnover is dependent on rainfall and depth, and is mediated by genomically divergent microorganisms.</title>
        <authorList>
            <person name="Diamond S."/>
            <person name="Andeer P.F."/>
            <person name="Li Z."/>
            <person name="Crits-Christoph A."/>
            <person name="Burstein D."/>
            <person name="Anantharaman K."/>
            <person name="Lane K.R."/>
            <person name="Thomas B.C."/>
            <person name="Pan C."/>
            <person name="Northen T.R."/>
            <person name="Banfield J.F."/>
        </authorList>
    </citation>
    <scope>NUCLEOTIDE SEQUENCE [LARGE SCALE GENOMIC DNA]</scope>
    <source>
        <strain evidence="14">WS_2</strain>
    </source>
</reference>
<dbReference type="AlphaFoldDB" id="A0A538SY11"/>
<proteinExistence type="inferred from homology"/>
<dbReference type="Gene3D" id="1.20.120.220">
    <property type="entry name" value="ATP synthase, F0 complex, subunit A"/>
    <property type="match status" value="1"/>
</dbReference>
<feature type="transmembrane region" description="Helical" evidence="11">
    <location>
        <begin position="130"/>
        <end position="148"/>
    </location>
</feature>
<evidence type="ECO:0000256" key="9">
    <source>
        <dbReference type="ARBA" id="ARBA00023136"/>
    </source>
</evidence>
<dbReference type="PANTHER" id="PTHR42823:SF3">
    <property type="entry name" value="ATP SYNTHASE SUBUNIT A, CHLOROPLASTIC"/>
    <property type="match status" value="1"/>
</dbReference>
<keyword evidence="6 11" id="KW-0375">Hydrogen ion transport</keyword>
<name>A0A538SY11_UNCEI</name>
<gene>
    <name evidence="11 14" type="primary">atpB</name>
    <name evidence="14" type="ORF">E6K72_05520</name>
</gene>
<keyword evidence="8 11" id="KW-0406">Ion transport</keyword>
<dbReference type="InterPro" id="IPR045082">
    <property type="entry name" value="ATP_syn_F0_a_bact/chloroplast"/>
</dbReference>
<feature type="transmembrane region" description="Helical" evidence="11">
    <location>
        <begin position="389"/>
        <end position="406"/>
    </location>
</feature>
<feature type="transmembrane region" description="Helical" evidence="11">
    <location>
        <begin position="353"/>
        <end position="369"/>
    </location>
</feature>
<evidence type="ECO:0000256" key="13">
    <source>
        <dbReference type="SAM" id="MobiDB-lite"/>
    </source>
</evidence>
<comment type="function">
    <text evidence="11 12">Key component of the proton channel; it plays a direct role in the translocation of protons across the membrane.</text>
</comment>
<feature type="transmembrane region" description="Helical" evidence="11">
    <location>
        <begin position="71"/>
        <end position="90"/>
    </location>
</feature>
<evidence type="ECO:0000256" key="11">
    <source>
        <dbReference type="HAMAP-Rule" id="MF_01393"/>
    </source>
</evidence>
<feature type="transmembrane region" description="Helical" evidence="11">
    <location>
        <begin position="96"/>
        <end position="118"/>
    </location>
</feature>
<feature type="transmembrane region" description="Helical" evidence="11">
    <location>
        <begin position="285"/>
        <end position="305"/>
    </location>
</feature>
<comment type="similarity">
    <text evidence="2 11 12">Belongs to the ATPase A chain family.</text>
</comment>
<evidence type="ECO:0000313" key="14">
    <source>
        <dbReference type="EMBL" id="TMQ56280.1"/>
    </source>
</evidence>
<evidence type="ECO:0000256" key="6">
    <source>
        <dbReference type="ARBA" id="ARBA00022781"/>
    </source>
</evidence>
<evidence type="ECO:0000256" key="1">
    <source>
        <dbReference type="ARBA" id="ARBA00004141"/>
    </source>
</evidence>
<feature type="transmembrane region" description="Helical" evidence="11">
    <location>
        <begin position="230"/>
        <end position="248"/>
    </location>
</feature>
<dbReference type="HAMAP" id="MF_01393">
    <property type="entry name" value="ATP_synth_a_bact"/>
    <property type="match status" value="1"/>
</dbReference>
<dbReference type="Proteomes" id="UP000317716">
    <property type="component" value="Unassembled WGS sequence"/>
</dbReference>
<organism evidence="14 15">
    <name type="scientific">Eiseniibacteriota bacterium</name>
    <dbReference type="NCBI Taxonomy" id="2212470"/>
    <lineage>
        <taxon>Bacteria</taxon>
        <taxon>Candidatus Eiseniibacteriota</taxon>
    </lineage>
</organism>
<dbReference type="CDD" id="cd00310">
    <property type="entry name" value="ATP-synt_Fo_a_6"/>
    <property type="match status" value="1"/>
</dbReference>
<dbReference type="SUPFAM" id="SSF81336">
    <property type="entry name" value="F1F0 ATP synthase subunit A"/>
    <property type="match status" value="1"/>
</dbReference>
<dbReference type="PRINTS" id="PR00123">
    <property type="entry name" value="ATPASEA"/>
</dbReference>
<dbReference type="GO" id="GO:0046933">
    <property type="term" value="F:proton-transporting ATP synthase activity, rotational mechanism"/>
    <property type="evidence" value="ECO:0007669"/>
    <property type="project" value="UniProtKB-UniRule"/>
</dbReference>
<accession>A0A538SY11</accession>
<keyword evidence="7 11" id="KW-1133">Transmembrane helix</keyword>
<sequence>MNLRYFKNVRSVTIALVVVTAIAAATYATPLSALGLLAGAAWSLVNLALLEILIVALLTPGAASARALPRVAWALGGMALLLLGLAWLLFHLPALWLVAGFSAPLAVIVLKAASSALLESGAWRALAKSPWRAAAVVAALILTAWWLLPARSLGQRADSAAGAHGDSAVRDAPGLTTAAHGEAPGAAGEPAAKAEGEDEGSDKFPNVITLITAANHGARWAKALHFWEPIVFSLAVGLLVCITGFVASRNPKMIPGGLQNGAEMLVEKLYEFVGGILGHENARRFFPLLGTLFVYIFAMNLFGLLPLMDSPTSNLNITFALGLTVFVYVQYVGIRGLGIVGYVDHMLGSPRDVLGWMVAPLMFPIHLMGELAKPISLSCRLFGNVFGEDMLLVGFASLGIGMLSFAHSPVGIPLHAIFFPLALLTSTLQAFVFTVLSTIYILLMLPHEEHGHEEGAQHAH</sequence>
<dbReference type="PANTHER" id="PTHR42823">
    <property type="entry name" value="ATP SYNTHASE SUBUNIT A, CHLOROPLASTIC"/>
    <property type="match status" value="1"/>
</dbReference>
<evidence type="ECO:0000256" key="12">
    <source>
        <dbReference type="RuleBase" id="RU000483"/>
    </source>
</evidence>
<feature type="transmembrane region" description="Helical" evidence="11">
    <location>
        <begin position="317"/>
        <end position="341"/>
    </location>
</feature>
<keyword evidence="3 11" id="KW-0813">Transport</keyword>
<dbReference type="NCBIfam" id="TIGR01131">
    <property type="entry name" value="ATP_synt_6_or_A"/>
    <property type="match status" value="1"/>
</dbReference>
<feature type="compositionally biased region" description="Low complexity" evidence="13">
    <location>
        <begin position="178"/>
        <end position="193"/>
    </location>
</feature>
<feature type="transmembrane region" description="Helical" evidence="11">
    <location>
        <begin position="418"/>
        <end position="443"/>
    </location>
</feature>
<evidence type="ECO:0000256" key="10">
    <source>
        <dbReference type="ARBA" id="ARBA00023310"/>
    </source>
</evidence>
<evidence type="ECO:0000256" key="8">
    <source>
        <dbReference type="ARBA" id="ARBA00023065"/>
    </source>
</evidence>
<comment type="caution">
    <text evidence="14">The sequence shown here is derived from an EMBL/GenBank/DDBJ whole genome shotgun (WGS) entry which is preliminary data.</text>
</comment>
<keyword evidence="10 11" id="KW-0066">ATP synthesis</keyword>
<evidence type="ECO:0000313" key="15">
    <source>
        <dbReference type="Proteomes" id="UP000317716"/>
    </source>
</evidence>